<dbReference type="GO" id="GO:0004222">
    <property type="term" value="F:metalloendopeptidase activity"/>
    <property type="evidence" value="ECO:0007669"/>
    <property type="project" value="TreeGrafter"/>
</dbReference>
<organism evidence="3 4">
    <name type="scientific">candidate division Kazan bacterium GW2011_GWB1_52_7</name>
    <dbReference type="NCBI Taxonomy" id="1620414"/>
    <lineage>
        <taxon>Bacteria</taxon>
        <taxon>Bacteria division Kazan-3B-28</taxon>
    </lineage>
</organism>
<keyword evidence="1" id="KW-0732">Signal</keyword>
<dbReference type="AlphaFoldDB" id="A0A0G1X6K4"/>
<dbReference type="PANTHER" id="PTHR21666">
    <property type="entry name" value="PEPTIDASE-RELATED"/>
    <property type="match status" value="1"/>
</dbReference>
<dbReference type="SUPFAM" id="SSF51261">
    <property type="entry name" value="Duplicated hybrid motif"/>
    <property type="match status" value="1"/>
</dbReference>
<dbReference type="Proteomes" id="UP000034913">
    <property type="component" value="Unassembled WGS sequence"/>
</dbReference>
<feature type="domain" description="M23ase beta-sheet core" evidence="2">
    <location>
        <begin position="138"/>
        <end position="224"/>
    </location>
</feature>
<dbReference type="InterPro" id="IPR011055">
    <property type="entry name" value="Dup_hybrid_motif"/>
</dbReference>
<dbReference type="Pfam" id="PF01551">
    <property type="entry name" value="Peptidase_M23"/>
    <property type="match status" value="1"/>
</dbReference>
<name>A0A0G1X6K4_UNCK3</name>
<dbReference type="EMBL" id="LCRB01000002">
    <property type="protein sequence ID" value="KKW26793.1"/>
    <property type="molecule type" value="Genomic_DNA"/>
</dbReference>
<evidence type="ECO:0000259" key="2">
    <source>
        <dbReference type="Pfam" id="PF01551"/>
    </source>
</evidence>
<protein>
    <submittedName>
        <fullName evidence="3">Peptidase, M23/M37 family</fullName>
    </submittedName>
</protein>
<feature type="signal peptide" evidence="1">
    <location>
        <begin position="1"/>
        <end position="24"/>
    </location>
</feature>
<reference evidence="3 4" key="1">
    <citation type="journal article" date="2015" name="Nature">
        <title>rRNA introns, odd ribosomes, and small enigmatic genomes across a large radiation of phyla.</title>
        <authorList>
            <person name="Brown C.T."/>
            <person name="Hug L.A."/>
            <person name="Thomas B.C."/>
            <person name="Sharon I."/>
            <person name="Castelle C.J."/>
            <person name="Singh A."/>
            <person name="Wilkins M.J."/>
            <person name="Williams K.H."/>
            <person name="Banfield J.F."/>
        </authorList>
    </citation>
    <scope>NUCLEOTIDE SEQUENCE [LARGE SCALE GENOMIC DNA]</scope>
</reference>
<dbReference type="PANTHER" id="PTHR21666:SF270">
    <property type="entry name" value="MUREIN HYDROLASE ACTIVATOR ENVC"/>
    <property type="match status" value="1"/>
</dbReference>
<evidence type="ECO:0000256" key="1">
    <source>
        <dbReference type="SAM" id="SignalP"/>
    </source>
</evidence>
<dbReference type="InterPro" id="IPR016047">
    <property type="entry name" value="M23ase_b-sheet_dom"/>
</dbReference>
<accession>A0A0G1X6K4</accession>
<comment type="caution">
    <text evidence="3">The sequence shown here is derived from an EMBL/GenBank/DDBJ whole genome shotgun (WGS) entry which is preliminary data.</text>
</comment>
<feature type="chain" id="PRO_5002540663" evidence="1">
    <location>
        <begin position="25"/>
        <end position="267"/>
    </location>
</feature>
<evidence type="ECO:0000313" key="3">
    <source>
        <dbReference type="EMBL" id="KKW26793.1"/>
    </source>
</evidence>
<gene>
    <name evidence="3" type="ORF">VF00_C0002G0118</name>
</gene>
<dbReference type="CDD" id="cd12797">
    <property type="entry name" value="M23_peptidase"/>
    <property type="match status" value="1"/>
</dbReference>
<dbReference type="Gene3D" id="2.70.70.10">
    <property type="entry name" value="Glucose Permease (Domain IIA)"/>
    <property type="match status" value="1"/>
</dbReference>
<sequence length="267" mass="29417">MRNHFRLILASGVGLFFLFSPVQAQAPAQPTTAGEIIDSREVLVAPDPAELMLPRGTEGLPLNLIFPLQGPSIHTNHIGPADTFSWSDINNDSISIYGVVDGKFIYQPGDTWFVYGLFGHFKAIDEDYNIKYPAWGNRHNGIDIATRTGTPVVSASDGGVTFIGTKAGDTIIVQTNSFQITYAHLSKISVAVGERVQRGQVIGYTGNSGTINPHLHFQIDRIINGERWAINPAKYLFPELESAIMPDVPANRYKDGTLKFLAEDFRW</sequence>
<evidence type="ECO:0000313" key="4">
    <source>
        <dbReference type="Proteomes" id="UP000034913"/>
    </source>
</evidence>
<dbReference type="InterPro" id="IPR050570">
    <property type="entry name" value="Cell_wall_metabolism_enzyme"/>
</dbReference>
<proteinExistence type="predicted"/>